<feature type="region of interest" description="Disordered" evidence="1">
    <location>
        <begin position="1"/>
        <end position="23"/>
    </location>
</feature>
<protein>
    <submittedName>
        <fullName evidence="2">Uncharacterized protein</fullName>
    </submittedName>
</protein>
<comment type="caution">
    <text evidence="2">The sequence shown here is derived from an EMBL/GenBank/DDBJ whole genome shotgun (WGS) entry which is preliminary data.</text>
</comment>
<accession>A0A1Q4VCM6</accession>
<sequence length="121" mass="13634">MSEQDNSRTHVTRSPHVVEWDEGPQTIAEMRSALAPWPDALRSFVEELESTPFAAAGEEPLAGIRRVLVEHRVVWFSLVHPAVREAERASRDGTARTYTVDEVRTDHDPVTFERRDGGDPS</sequence>
<proteinExistence type="predicted"/>
<evidence type="ECO:0000313" key="2">
    <source>
        <dbReference type="EMBL" id="OKH95585.1"/>
    </source>
</evidence>
<reference evidence="2 3" key="1">
    <citation type="submission" date="2015-06" db="EMBL/GenBank/DDBJ databases">
        <title>Cloning and characterization of the uncialamcin biosynthetic gene cluster.</title>
        <authorList>
            <person name="Yan X."/>
            <person name="Huang T."/>
            <person name="Ge H."/>
            <person name="Shen B."/>
        </authorList>
    </citation>
    <scope>NUCLEOTIDE SEQUENCE [LARGE SCALE GENOMIC DNA]</scope>
    <source>
        <strain evidence="2 3">DCA2648</strain>
    </source>
</reference>
<evidence type="ECO:0000256" key="1">
    <source>
        <dbReference type="SAM" id="MobiDB-lite"/>
    </source>
</evidence>
<organism evidence="2 3">
    <name type="scientific">Streptomyces uncialis</name>
    <dbReference type="NCBI Taxonomy" id="1048205"/>
    <lineage>
        <taxon>Bacteria</taxon>
        <taxon>Bacillati</taxon>
        <taxon>Actinomycetota</taxon>
        <taxon>Actinomycetes</taxon>
        <taxon>Kitasatosporales</taxon>
        <taxon>Streptomycetaceae</taxon>
        <taxon>Streptomyces</taxon>
    </lineage>
</organism>
<dbReference type="EMBL" id="LFBV01000001">
    <property type="protein sequence ID" value="OKH95585.1"/>
    <property type="molecule type" value="Genomic_DNA"/>
</dbReference>
<dbReference type="Proteomes" id="UP000186455">
    <property type="component" value="Unassembled WGS sequence"/>
</dbReference>
<dbReference type="AlphaFoldDB" id="A0A1Q4VCM6"/>
<dbReference type="RefSeq" id="WP_073782912.1">
    <property type="nucleotide sequence ID" value="NZ_LFBV01000001.1"/>
</dbReference>
<gene>
    <name evidence="2" type="ORF">AB852_01860</name>
</gene>
<name>A0A1Q4VCM6_9ACTN</name>
<keyword evidence="3" id="KW-1185">Reference proteome</keyword>
<feature type="region of interest" description="Disordered" evidence="1">
    <location>
        <begin position="85"/>
        <end position="121"/>
    </location>
</feature>
<evidence type="ECO:0000313" key="3">
    <source>
        <dbReference type="Proteomes" id="UP000186455"/>
    </source>
</evidence>